<evidence type="ECO:0000256" key="1">
    <source>
        <dbReference type="ARBA" id="ARBA00022448"/>
    </source>
</evidence>
<feature type="transmembrane region" description="Helical" evidence="3">
    <location>
        <begin position="6"/>
        <end position="24"/>
    </location>
</feature>
<dbReference type="EMBL" id="OC868380">
    <property type="protein sequence ID" value="CAD7634016.1"/>
    <property type="molecule type" value="Genomic_DNA"/>
</dbReference>
<evidence type="ECO:0000313" key="5">
    <source>
        <dbReference type="EMBL" id="CAD7634016.1"/>
    </source>
</evidence>
<evidence type="ECO:0000256" key="3">
    <source>
        <dbReference type="SAM" id="Phobius"/>
    </source>
</evidence>
<accession>A0A7R9L2P2</accession>
<proteinExistence type="predicted"/>
<keyword evidence="3" id="KW-0812">Transmembrane</keyword>
<dbReference type="AlphaFoldDB" id="A0A7R9L2P2"/>
<dbReference type="EMBL" id="CAJPIZ010013805">
    <property type="protein sequence ID" value="CAG2114446.1"/>
    <property type="molecule type" value="Genomic_DNA"/>
</dbReference>
<dbReference type="Pfam" id="PF00005">
    <property type="entry name" value="ABC_tran"/>
    <property type="match status" value="1"/>
</dbReference>
<feature type="domain" description="ABC transporter" evidence="4">
    <location>
        <begin position="166"/>
        <end position="198"/>
    </location>
</feature>
<keyword evidence="2" id="KW-0677">Repeat</keyword>
<sequence>MVIYCLALFIGINTMIMRLLIDVFKLIEVSPTFQSTFERIAMVFPPYALLSGLVDIHRNQLFADIFTLFDQDTYVNPFSMQLLGPYYITLAVEGFVLFFANLIFELFSFSTYKTKTIIKSIVHNEDSDVAEERKKVHLNDTSSDILKIVGVTKAFQSMFGKRVAVDNVSFSVPRGECFGLLGVNGAGKTTLFRILTGQEFGWWPVRL</sequence>
<dbReference type="InterPro" id="IPR003439">
    <property type="entry name" value="ABC_transporter-like_ATP-bd"/>
</dbReference>
<organism evidence="5">
    <name type="scientific">Medioppia subpectinata</name>
    <dbReference type="NCBI Taxonomy" id="1979941"/>
    <lineage>
        <taxon>Eukaryota</taxon>
        <taxon>Metazoa</taxon>
        <taxon>Ecdysozoa</taxon>
        <taxon>Arthropoda</taxon>
        <taxon>Chelicerata</taxon>
        <taxon>Arachnida</taxon>
        <taxon>Acari</taxon>
        <taxon>Acariformes</taxon>
        <taxon>Sarcoptiformes</taxon>
        <taxon>Oribatida</taxon>
        <taxon>Brachypylina</taxon>
        <taxon>Oppioidea</taxon>
        <taxon>Oppiidae</taxon>
        <taxon>Medioppia</taxon>
    </lineage>
</organism>
<feature type="transmembrane region" description="Helical" evidence="3">
    <location>
        <begin position="86"/>
        <end position="109"/>
    </location>
</feature>
<dbReference type="PANTHER" id="PTHR19229:SF36">
    <property type="entry name" value="ATP-BINDING CASSETTE SUB-FAMILY A MEMBER 2"/>
    <property type="match status" value="1"/>
</dbReference>
<gene>
    <name evidence="5" type="ORF">OSB1V03_LOCUS14412</name>
</gene>
<dbReference type="PANTHER" id="PTHR19229">
    <property type="entry name" value="ATP-BINDING CASSETTE TRANSPORTER SUBFAMILY A ABCA"/>
    <property type="match status" value="1"/>
</dbReference>
<dbReference type="GO" id="GO:0016887">
    <property type="term" value="F:ATP hydrolysis activity"/>
    <property type="evidence" value="ECO:0007669"/>
    <property type="project" value="InterPro"/>
</dbReference>
<keyword evidence="3" id="KW-0472">Membrane</keyword>
<reference evidence="5" key="1">
    <citation type="submission" date="2020-11" db="EMBL/GenBank/DDBJ databases">
        <authorList>
            <person name="Tran Van P."/>
        </authorList>
    </citation>
    <scope>NUCLEOTIDE SEQUENCE</scope>
</reference>
<keyword evidence="3" id="KW-1133">Transmembrane helix</keyword>
<dbReference type="Gene3D" id="3.40.50.300">
    <property type="entry name" value="P-loop containing nucleotide triphosphate hydrolases"/>
    <property type="match status" value="1"/>
</dbReference>
<dbReference type="GO" id="GO:0005319">
    <property type="term" value="F:lipid transporter activity"/>
    <property type="evidence" value="ECO:0007669"/>
    <property type="project" value="TreeGrafter"/>
</dbReference>
<evidence type="ECO:0000259" key="4">
    <source>
        <dbReference type="Pfam" id="PF00005"/>
    </source>
</evidence>
<evidence type="ECO:0000313" key="6">
    <source>
        <dbReference type="Proteomes" id="UP000759131"/>
    </source>
</evidence>
<dbReference type="GO" id="GO:0016020">
    <property type="term" value="C:membrane"/>
    <property type="evidence" value="ECO:0007669"/>
    <property type="project" value="InterPro"/>
</dbReference>
<keyword evidence="1" id="KW-0813">Transport</keyword>
<dbReference type="InterPro" id="IPR027417">
    <property type="entry name" value="P-loop_NTPase"/>
</dbReference>
<dbReference type="Proteomes" id="UP000759131">
    <property type="component" value="Unassembled WGS sequence"/>
</dbReference>
<dbReference type="GO" id="GO:0005524">
    <property type="term" value="F:ATP binding"/>
    <property type="evidence" value="ECO:0007669"/>
    <property type="project" value="InterPro"/>
</dbReference>
<dbReference type="OrthoDB" id="6500691at2759"/>
<keyword evidence="6" id="KW-1185">Reference proteome</keyword>
<protein>
    <recommendedName>
        <fullName evidence="4">ABC transporter domain-containing protein</fullName>
    </recommendedName>
</protein>
<dbReference type="InterPro" id="IPR026082">
    <property type="entry name" value="ABCA"/>
</dbReference>
<dbReference type="SUPFAM" id="SSF52540">
    <property type="entry name" value="P-loop containing nucleoside triphosphate hydrolases"/>
    <property type="match status" value="1"/>
</dbReference>
<dbReference type="GO" id="GO:0140359">
    <property type="term" value="F:ABC-type transporter activity"/>
    <property type="evidence" value="ECO:0007669"/>
    <property type="project" value="InterPro"/>
</dbReference>
<evidence type="ECO:0000256" key="2">
    <source>
        <dbReference type="ARBA" id="ARBA00022737"/>
    </source>
</evidence>
<name>A0A7R9L2P2_9ACAR</name>